<name>A0A090PY27_9FLAO</name>
<dbReference type="EMBL" id="BBML01000001">
    <property type="protein sequence ID" value="GAK95675.1"/>
    <property type="molecule type" value="Genomic_DNA"/>
</dbReference>
<accession>A0A2S7TG90</accession>
<evidence type="ECO:0000313" key="1">
    <source>
        <dbReference type="EMBL" id="GAK95675.1"/>
    </source>
</evidence>
<keyword evidence="2" id="KW-1185">Reference proteome</keyword>
<dbReference type="RefSeq" id="WP_042276335.1">
    <property type="nucleotide sequence ID" value="NZ_BBML01000001.1"/>
</dbReference>
<dbReference type="AlphaFoldDB" id="A0A090PY27"/>
<proteinExistence type="predicted"/>
<evidence type="ECO:0000313" key="2">
    <source>
        <dbReference type="Proteomes" id="UP000029221"/>
    </source>
</evidence>
<dbReference type="Proteomes" id="UP000029221">
    <property type="component" value="Unassembled WGS sequence"/>
</dbReference>
<gene>
    <name evidence="1" type="ORF">JCM19294_2457</name>
</gene>
<accession>A0A090PY27</accession>
<protein>
    <submittedName>
        <fullName evidence="1">Uncharacterized protein</fullName>
    </submittedName>
</protein>
<dbReference type="OrthoDB" id="1143995at2"/>
<sequence>MSHQLELIKDKLQRHHVFSLYRNQINKDLERSGYPVVQSDTPDEFLESVIQLLSDAIEDSDPKLQQLYYLADVQERHLEHGIVIGFLYREWVKIQFRLRQ</sequence>
<reference evidence="1" key="1">
    <citation type="journal article" date="2014" name="Genome Announc.">
        <title>Draft Genome Sequences of Marine Flavobacterium Nonlabens Strains NR17, NR24, NR27, NR32, NR33, and Ara13.</title>
        <authorList>
            <person name="Nakanishi M."/>
            <person name="Meirelles P."/>
            <person name="Suzuki R."/>
            <person name="Takatani N."/>
            <person name="Mino S."/>
            <person name="Suda W."/>
            <person name="Oshima K."/>
            <person name="Hattori M."/>
            <person name="Ohkuma M."/>
            <person name="Hosokawa M."/>
            <person name="Miyashita K."/>
            <person name="Thompson F.L."/>
            <person name="Niwa A."/>
            <person name="Sawabe T."/>
            <person name="Sawabe T."/>
        </authorList>
    </citation>
    <scope>NUCLEOTIDE SEQUENCE [LARGE SCALE GENOMIC DNA]</scope>
    <source>
        <strain evidence="1">JCM 19294</strain>
    </source>
</reference>
<dbReference type="eggNOG" id="ENOG5030RGX">
    <property type="taxonomic scope" value="Bacteria"/>
</dbReference>
<comment type="caution">
    <text evidence="1">The sequence shown here is derived from an EMBL/GenBank/DDBJ whole genome shotgun (WGS) entry which is preliminary data.</text>
</comment>
<organism evidence="1 2">
    <name type="scientific">Nonlabens tegetincola</name>
    <dbReference type="NCBI Taxonomy" id="323273"/>
    <lineage>
        <taxon>Bacteria</taxon>
        <taxon>Pseudomonadati</taxon>
        <taxon>Bacteroidota</taxon>
        <taxon>Flavobacteriia</taxon>
        <taxon>Flavobacteriales</taxon>
        <taxon>Flavobacteriaceae</taxon>
        <taxon>Nonlabens</taxon>
    </lineage>
</organism>